<feature type="region of interest" description="Disordered" evidence="2">
    <location>
        <begin position="252"/>
        <end position="323"/>
    </location>
</feature>
<feature type="compositionally biased region" description="Polar residues" evidence="2">
    <location>
        <begin position="473"/>
        <end position="484"/>
    </location>
</feature>
<gene>
    <name evidence="3" type="ORF">BN9_055510</name>
</gene>
<organism evidence="3 4">
    <name type="scientific">Albugo candida</name>
    <dbReference type="NCBI Taxonomy" id="65357"/>
    <lineage>
        <taxon>Eukaryota</taxon>
        <taxon>Sar</taxon>
        <taxon>Stramenopiles</taxon>
        <taxon>Oomycota</taxon>
        <taxon>Peronosporomycetes</taxon>
        <taxon>Albuginales</taxon>
        <taxon>Albuginaceae</taxon>
        <taxon>Albugo</taxon>
    </lineage>
</organism>
<feature type="compositionally biased region" description="Polar residues" evidence="2">
    <location>
        <begin position="450"/>
        <end position="462"/>
    </location>
</feature>
<dbReference type="STRING" id="65357.A0A024GD80"/>
<feature type="region of interest" description="Disordered" evidence="2">
    <location>
        <begin position="450"/>
        <end position="484"/>
    </location>
</feature>
<feature type="coiled-coil region" evidence="1">
    <location>
        <begin position="873"/>
        <end position="917"/>
    </location>
</feature>
<dbReference type="Proteomes" id="UP000053237">
    <property type="component" value="Unassembled WGS sequence"/>
</dbReference>
<proteinExistence type="predicted"/>
<dbReference type="EMBL" id="CAIX01000078">
    <property type="protein sequence ID" value="CCI44727.1"/>
    <property type="molecule type" value="Genomic_DNA"/>
</dbReference>
<keyword evidence="1" id="KW-0175">Coiled coil</keyword>
<feature type="compositionally biased region" description="Basic and acidic residues" evidence="2">
    <location>
        <begin position="463"/>
        <end position="472"/>
    </location>
</feature>
<evidence type="ECO:0000256" key="2">
    <source>
        <dbReference type="SAM" id="MobiDB-lite"/>
    </source>
</evidence>
<keyword evidence="4" id="KW-1185">Reference proteome</keyword>
<comment type="caution">
    <text evidence="3">The sequence shown here is derived from an EMBL/GenBank/DDBJ whole genome shotgun (WGS) entry which is preliminary data.</text>
</comment>
<evidence type="ECO:0000313" key="3">
    <source>
        <dbReference type="EMBL" id="CCI44727.1"/>
    </source>
</evidence>
<accession>A0A024GD80</accession>
<dbReference type="InParanoid" id="A0A024GD80"/>
<name>A0A024GD80_9STRA</name>
<feature type="compositionally biased region" description="Basic and acidic residues" evidence="2">
    <location>
        <begin position="309"/>
        <end position="323"/>
    </location>
</feature>
<feature type="compositionally biased region" description="Basic and acidic residues" evidence="2">
    <location>
        <begin position="252"/>
        <end position="284"/>
    </location>
</feature>
<dbReference type="OrthoDB" id="168393at2759"/>
<reference evidence="3 4" key="1">
    <citation type="submission" date="2012-05" db="EMBL/GenBank/DDBJ databases">
        <title>Recombination and specialization in a pathogen metapopulation.</title>
        <authorList>
            <person name="Gardiner A."/>
            <person name="Kemen E."/>
            <person name="Schultz-Larsen T."/>
            <person name="MacLean D."/>
            <person name="Van Oosterhout C."/>
            <person name="Jones J.D.G."/>
        </authorList>
    </citation>
    <scope>NUCLEOTIDE SEQUENCE [LARGE SCALE GENOMIC DNA]</scope>
    <source>
        <strain evidence="3 4">Ac Nc2</strain>
    </source>
</reference>
<protein>
    <submittedName>
        <fullName evidence="3">Uncharacterized protein</fullName>
    </submittedName>
</protein>
<evidence type="ECO:0000256" key="1">
    <source>
        <dbReference type="SAM" id="Coils"/>
    </source>
</evidence>
<dbReference type="AlphaFoldDB" id="A0A024GD80"/>
<sequence length="992" mass="113020">MTLQDECKTSLSSFCLCLPGITHASYLMVDVQKPGDFEDDFEDLDVDTLLEDQIIPSSGNKLTSIFNAQVERKKSRTRTNTDNTWGDNIEEAGLSIVADLDHGSQRNYLRSTDKTRKAQNEIPGDQMDLDQHQILSRTFKDTSNEEIHLTDSGLKEEKFAVKENDSKSSFAGTDRFASVASFFDQDDIQDAKTSAAINEPILRTSRQARRGYTSAIAKTSDDEIFSSMKQIDFGNSKGKRFDDPFKRSSRIRGDSVIAEKKDDELHARSSGNVRDDTEHTKTEASSRSLHGAPSALESLLFDLPPSPGQKEKEKNSTASGDKRHISDVLPLKHLDTNILVESTNPAQKDAKSSTNEVLNNAESHTFLERKRTISGIGTDGLEMPMTEALKELQASIPNSPPRIILDRPEALDIEQNVHTGKLENSLEAYKIKTTTDGDFRCVLETTTNSNMASASHTPLSSKDSQRNEKNEMSDPNQNDLLPSNQQLIRESSTISGLKEELEALKKSFLNAVAEKGEYKNKVVKLTMKKNFIKITITSLKQQIETMQQDSIKMKSVIDLLHDQKQSLEQDLNATKCLLTQEKQMHHSTQNQLKYAEQQLDAKSVNSLQGLERVGKEVQQALSSFRANFERIESDTQTKHLVEDEARLRMITTLDASSQNYSRKIQTECTRLSTLSNKLEALIGHFSLEHMENKERLRQEQSRLDLLTAHFKAQSTILNEKSDASVQKLSEFLAVSLHDHRSVEARVHTQQTTIMEQERKLQDDRSAFNAFREELLRQHEREKNLLQIEKSSLEQAILQHRHERQTFEELIASHEAEFDHLQLCRERISGEKNRLEESSAKIATMATSLEQYSINVIAREEELLTQKQHTEKLRAEYEVRSQSLDNKEDQLTQRERRLQIQQNKVQTLQKQLLVERNQSRKLFRRETSRLAHADDKEKNCNISALIVNEPTADNQPRGFNGLMAKNAFKDTIPSSLRKAMEENWKRSRWKQHT</sequence>
<evidence type="ECO:0000313" key="4">
    <source>
        <dbReference type="Proteomes" id="UP000053237"/>
    </source>
</evidence>